<sequence>MLRHLGRRLGGRAGRRSTSSIIDAAVNAVLAELQGEAATSKRPTRTAAQKCSAVEAPVKRDEHLAAPPAASATPAKATAPSASKILVDVVFSGVNCTLLKHLLSSSSSSSTSTDIPDVARLLRLDYTTVSKKRQLAHLADIHLVNRIHAAVVVHTKAHGPEIEESDLADPSSPLVVLVETNLPREDAEVQEFIIRNALHMHPLPPVVVTEDGHSVTTPSLTVLVLGEEQTTRVRTLAELPPLPPRVSVAAPKAIELAVSSDGRACSAVPPLASDSADAEAAPPSTHNAPPQSRLDAAPVQDAPPGRGVSSGTAESVPQKDDADGTAKAADGAARAADGTARAADGAARAADGTAKAADGTARAADSTAKAADGTAKAADGTARAADGTARAADGTARAADGTAKAADGTAKAADGTARAADGTARAADGTAKAADGTARAADGTARAADGTAKAADGTARAADGTAKAADGTARAADGTAKAADGTAKAADGTARAADGTAKAADGAARAADGTAKAADGTARAADGTAKAADGAARAADGTAKAADGTARAADGTARAADGTARAADGTAKAADGTARAADSTAKAADGLSPSSSSPPSASAAPAATAAEPPAQKRADAAMQRAKMERAMRRVARVSIEAFAAQQKKRKQIRVTPSRARLVAAIEASVSRRGPAASRPPRLLSVESAMDTLLWASRPGQPVPIHALEPLLIPSVFEEIRAAAAAGPLSSPHASSLTMHMVVYGAGTASSPSTVWLGALQAAADLANAVSSGVSRLPAKVAQLAGLDSKRIRRLAELRKSRQRNLKSAAAKSSIPDGAPRPAAAAAPKTARPYVYMLIHTRLSREDAAVLQQELQYQLSKLRATAAGPELAGMSVLTADDVSPAHLTDVLGSLKVEGDASSDVKTSSAKGKATAESKAVQKLSAEGAEVRETFQDMHRLLSKEPWILRSLSEAAAPSSHQQHNSDTLVTDAIRVAALTHVLVQRKEVQLRAHMEAARQSNAVKADSEAVARAAQRVEMKTMVAEAVEEVSVRHQQATAHLVKTLSSMVGQWSLEKLSDTLEAIVRDQVKSIIDVLQERLDSTHACTTEAVNVEAMPKTAVTALKATPAPTSPADSADAASTVLLAKQDELKSIVSQALAQLRELSEQTSALAAAAATAASAAQTDGVASAAEAGPREMAATEPQREEELCLLKDLHERQEQHHSKIREELESLRSELNSLASKERAAAEAQASAHAETGVAAPSPESLNRMTADAVSEIAHAIRQSIHASVVEQLDAYCDVRRSASEDRHGGEPAMPVLPVTSFELEEMLTRVVDHAVRRSTDEIEAHVRVAIAQAQGKKEAAGSDSLATEASASSAAESHEALKAALEGLWARVRAEAAEEEAVKASQHNRQLLRLLRRQQHLQRSLTGHQQTAATVPASPLSYAALEEVMRVVMHPYMAQLQKAVAAASSTGAAASGPSRTSVAPLSRMSSAADAAAREEVAHPAGEE</sequence>
<feature type="compositionally biased region" description="Low complexity" evidence="1">
    <location>
        <begin position="1455"/>
        <end position="1464"/>
    </location>
</feature>
<dbReference type="RefSeq" id="XP_067179346.1">
    <property type="nucleotide sequence ID" value="XM_067323717.1"/>
</dbReference>
<comment type="caution">
    <text evidence="2">The sequence shown here is derived from an EMBL/GenBank/DDBJ whole genome shotgun (WGS) entry which is preliminary data.</text>
</comment>
<dbReference type="GeneID" id="92516229"/>
<organism evidence="2 3">
    <name type="scientific">Leishmania martiniquensis</name>
    <dbReference type="NCBI Taxonomy" id="1580590"/>
    <lineage>
        <taxon>Eukaryota</taxon>
        <taxon>Discoba</taxon>
        <taxon>Euglenozoa</taxon>
        <taxon>Kinetoplastea</taxon>
        <taxon>Metakinetoplastina</taxon>
        <taxon>Trypanosomatida</taxon>
        <taxon>Trypanosomatidae</taxon>
        <taxon>Leishmaniinae</taxon>
        <taxon>Leishmania</taxon>
    </lineage>
</organism>
<dbReference type="SUPFAM" id="SSF58104">
    <property type="entry name" value="Methyl-accepting chemotaxis protein (MCP) signaling domain"/>
    <property type="match status" value="1"/>
</dbReference>
<evidence type="ECO:0000256" key="1">
    <source>
        <dbReference type="SAM" id="MobiDB-lite"/>
    </source>
</evidence>
<evidence type="ECO:0000313" key="3">
    <source>
        <dbReference type="Proteomes" id="UP000673552"/>
    </source>
</evidence>
<dbReference type="KEGG" id="lmat:92516229"/>
<dbReference type="EMBL" id="JAFEUZ010000019">
    <property type="protein sequence ID" value="KAG5480582.1"/>
    <property type="molecule type" value="Genomic_DNA"/>
</dbReference>
<feature type="region of interest" description="Disordered" evidence="1">
    <location>
        <begin position="263"/>
        <end position="626"/>
    </location>
</feature>
<name>A0A836GEL7_9TRYP</name>
<feature type="region of interest" description="Disordered" evidence="1">
    <location>
        <begin position="1455"/>
        <end position="1490"/>
    </location>
</feature>
<evidence type="ECO:0000313" key="2">
    <source>
        <dbReference type="EMBL" id="KAG5480582.1"/>
    </source>
</evidence>
<feature type="region of interest" description="Disordered" evidence="1">
    <location>
        <begin position="1221"/>
        <end position="1246"/>
    </location>
</feature>
<gene>
    <name evidence="2" type="ORF">LSCM1_06286</name>
</gene>
<feature type="compositionally biased region" description="Low complexity" evidence="1">
    <location>
        <begin position="1228"/>
        <end position="1237"/>
    </location>
</feature>
<proteinExistence type="predicted"/>
<feature type="compositionally biased region" description="Low complexity" evidence="1">
    <location>
        <begin position="325"/>
        <end position="613"/>
    </location>
</feature>
<feature type="compositionally biased region" description="Low complexity" evidence="1">
    <location>
        <begin position="269"/>
        <end position="284"/>
    </location>
</feature>
<feature type="region of interest" description="Disordered" evidence="1">
    <location>
        <begin position="802"/>
        <end position="825"/>
    </location>
</feature>
<feature type="compositionally biased region" description="Basic and acidic residues" evidence="1">
    <location>
        <begin position="614"/>
        <end position="626"/>
    </location>
</feature>
<protein>
    <submittedName>
        <fullName evidence="2">Uncharacterized protein</fullName>
    </submittedName>
</protein>
<keyword evidence="3" id="KW-1185">Reference proteome</keyword>
<accession>A0A836GEL7</accession>
<feature type="compositionally biased region" description="Basic and acidic residues" evidence="1">
    <location>
        <begin position="1478"/>
        <end position="1490"/>
    </location>
</feature>
<reference evidence="2 3" key="1">
    <citation type="submission" date="2021-03" db="EMBL/GenBank/DDBJ databases">
        <title>Leishmania (Mundinia) martiniquensis Genome sequencing and assembly.</title>
        <authorList>
            <person name="Almutairi H."/>
            <person name="Gatherer D."/>
        </authorList>
    </citation>
    <scope>NUCLEOTIDE SEQUENCE [LARGE SCALE GENOMIC DNA]</scope>
    <source>
        <strain evidence="2">LSCM1</strain>
    </source>
</reference>
<dbReference type="Proteomes" id="UP000673552">
    <property type="component" value="Chromosome 19"/>
</dbReference>
<dbReference type="OrthoDB" id="273813at2759"/>